<organism evidence="2 3">
    <name type="scientific">Luteibacter yeojuensis</name>
    <dbReference type="NCBI Taxonomy" id="345309"/>
    <lineage>
        <taxon>Bacteria</taxon>
        <taxon>Pseudomonadati</taxon>
        <taxon>Pseudomonadota</taxon>
        <taxon>Gammaproteobacteria</taxon>
        <taxon>Lysobacterales</taxon>
        <taxon>Rhodanobacteraceae</taxon>
        <taxon>Luteibacter</taxon>
    </lineage>
</organism>
<protein>
    <submittedName>
        <fullName evidence="2">Phage baseplate assembly protein V</fullName>
    </submittedName>
</protein>
<comment type="caution">
    <text evidence="2">The sequence shown here is derived from an EMBL/GenBank/DDBJ whole genome shotgun (WGS) entry which is preliminary data.</text>
</comment>
<dbReference type="InterPro" id="IPR013046">
    <property type="entry name" value="GpV/Gp45"/>
</dbReference>
<evidence type="ECO:0000259" key="1">
    <source>
        <dbReference type="Pfam" id="PF06890"/>
    </source>
</evidence>
<keyword evidence="3" id="KW-1185">Reference proteome</keyword>
<name>A0A7X5TPE6_9GAMM</name>
<dbReference type="Proteomes" id="UP000518878">
    <property type="component" value="Unassembled WGS sequence"/>
</dbReference>
<dbReference type="EMBL" id="JAAQTL010000001">
    <property type="protein sequence ID" value="NID15376.1"/>
    <property type="molecule type" value="Genomic_DNA"/>
</dbReference>
<dbReference type="InterPro" id="IPR053861">
    <property type="entry name" value="Phage_Mu_Gp45_N"/>
</dbReference>
<proteinExistence type="predicted"/>
<dbReference type="AlphaFoldDB" id="A0A7X5TPE6"/>
<dbReference type="InterPro" id="IPR014462">
    <property type="entry name" value="Phage_Mu_Gp45"/>
</dbReference>
<feature type="domain" description="Bacteriophage Mu Gp45 N-terminal" evidence="1">
    <location>
        <begin position="21"/>
        <end position="87"/>
    </location>
</feature>
<dbReference type="Pfam" id="PF06890">
    <property type="entry name" value="Phage_Mu_Gp45"/>
    <property type="match status" value="1"/>
</dbReference>
<evidence type="ECO:0000313" key="3">
    <source>
        <dbReference type="Proteomes" id="UP000518878"/>
    </source>
</evidence>
<accession>A0A7X5TPE6</accession>
<dbReference type="RefSeq" id="WP_166699125.1">
    <property type="nucleotide sequence ID" value="NZ_JAAQTL010000001.1"/>
</dbReference>
<dbReference type="NCBIfam" id="TIGR01644">
    <property type="entry name" value="phage_P2_V"/>
    <property type="match status" value="1"/>
</dbReference>
<reference evidence="2 3" key="1">
    <citation type="journal article" date="2006" name="Int. J. Syst. Evol. Microbiol.">
        <title>Dyella yeojuensis sp. nov., isolated from greenhouse soil in Korea.</title>
        <authorList>
            <person name="Kim B.Y."/>
            <person name="Weon H.Y."/>
            <person name="Lee K.H."/>
            <person name="Seok S.J."/>
            <person name="Kwon S.W."/>
            <person name="Go S.J."/>
            <person name="Stackebrandt E."/>
        </authorList>
    </citation>
    <scope>NUCLEOTIDE SEQUENCE [LARGE SCALE GENOMIC DNA]</scope>
    <source>
        <strain evidence="2 3">DSM 17673</strain>
    </source>
</reference>
<sequence length="184" mass="19117">MTSFSGALDRVRRAVQALAGRGRITVSDDTGPAQRLQVKLGPLEVRDTTPRLAEFGFSSRPPAGTDAVLLFLSGDRSNGVVIATGHQASRPRSLEEGETIVYDLFGKFIRLTKDGGIVIEANGSPVTVNNAAEVVVHASARVLLDTPMVKTTGSVVVGNGASGSFSTPTGAVVTVQDGIITNIT</sequence>
<dbReference type="PIRSF" id="PIRSF012337">
    <property type="entry name" value="gp45"/>
    <property type="match status" value="1"/>
</dbReference>
<gene>
    <name evidence="2" type="ORF">HBF32_07860</name>
</gene>
<evidence type="ECO:0000313" key="2">
    <source>
        <dbReference type="EMBL" id="NID15376.1"/>
    </source>
</evidence>